<gene>
    <name evidence="2" type="ORF">PANT1444_LOCUS8245</name>
</gene>
<organism evidence="2">
    <name type="scientific">Phaeocystis antarctica</name>
    <dbReference type="NCBI Taxonomy" id="33657"/>
    <lineage>
        <taxon>Eukaryota</taxon>
        <taxon>Haptista</taxon>
        <taxon>Haptophyta</taxon>
        <taxon>Prymnesiophyceae</taxon>
        <taxon>Phaeocystales</taxon>
        <taxon>Phaeocystaceae</taxon>
        <taxon>Phaeocystis</taxon>
    </lineage>
</organism>
<evidence type="ECO:0000256" key="1">
    <source>
        <dbReference type="SAM" id="SignalP"/>
    </source>
</evidence>
<feature type="signal peptide" evidence="1">
    <location>
        <begin position="1"/>
        <end position="20"/>
    </location>
</feature>
<sequence>MLSIVTRTLLVAAALTPANAAGPHGVVKEQCACAQSEVDHPFTIDCDDAAAIRAATVTLESTCKEATGEYEWGGAFVTPNSAYKWVSQAVDGAYADPEMKLVVFDVHAADAEHLLELAEKASTLMAGTCVVVSTQGTIPAPTAAGACYTLTFPTDATTYPDFHATVTTTGVENVAFFTAHAPTEFERDMHYFMSTDLSTDIEAEAETDAYEFNCKFHKNADQVKVCAQAFYVIQAHHDYCPHDTLTRYEEELFHEWEGKCYGCNIVRKYDANLKKCPVIDCTDTTVAQLGYGHLNETCTPADTEFAFEWAASFDTSADSYTWVSQANEDDNTATSGKKYADDTMIVAVFAMPNGLKSELFGKKDAADTLMSGACPEITAACPPGTACAGAPTITPTTAGVCVTLKFPDSSATLVDFHAAINTVGVAHVAFFTQHVPTEFERDGHYFYSADHAEWHEPASSLDNDAAHEHRRRLSAVGDHGRRLSAVGRKVGRNDRRSSRRLANAGSCCTTATQQGAWRQVVAYHDECDHDIVPEYIEVGFHDYEASCEDHFCNLIEAGIDQTVCSPPPSASTCEADLTQCNVDKVDNAVAVLSKLQSGTIKLVFA</sequence>
<dbReference type="AlphaFoldDB" id="A0A7S0EGA8"/>
<keyword evidence="1" id="KW-0732">Signal</keyword>
<feature type="chain" id="PRO_5031428983" evidence="1">
    <location>
        <begin position="21"/>
        <end position="605"/>
    </location>
</feature>
<protein>
    <submittedName>
        <fullName evidence="2">Uncharacterized protein</fullName>
    </submittedName>
</protein>
<dbReference type="EMBL" id="HBEP01014514">
    <property type="protein sequence ID" value="CAD8484011.1"/>
    <property type="molecule type" value="Transcribed_RNA"/>
</dbReference>
<accession>A0A7S0EGA8</accession>
<reference evidence="2" key="1">
    <citation type="submission" date="2021-01" db="EMBL/GenBank/DDBJ databases">
        <authorList>
            <person name="Corre E."/>
            <person name="Pelletier E."/>
            <person name="Niang G."/>
            <person name="Scheremetjew M."/>
            <person name="Finn R."/>
            <person name="Kale V."/>
            <person name="Holt S."/>
            <person name="Cochrane G."/>
            <person name="Meng A."/>
            <person name="Brown T."/>
            <person name="Cohen L."/>
        </authorList>
    </citation>
    <scope>NUCLEOTIDE SEQUENCE</scope>
    <source>
        <strain evidence="2">CCMP1374</strain>
    </source>
</reference>
<proteinExistence type="predicted"/>
<name>A0A7S0EGA8_9EUKA</name>
<evidence type="ECO:0000313" key="2">
    <source>
        <dbReference type="EMBL" id="CAD8484011.1"/>
    </source>
</evidence>